<proteinExistence type="predicted"/>
<sequence length="82" mass="9094">MSLNIKDPEAHRLAQAIAAATGQSMSRVVTDALRERYAQLEKQQAKASVDELLTIASRARAHVKQPYADHAELLYDEHGLPK</sequence>
<reference evidence="1 2" key="1">
    <citation type="submission" date="2019-04" db="EMBL/GenBank/DDBJ databases">
        <title>genome sequence of strain W3.</title>
        <authorList>
            <person name="Gao J."/>
            <person name="Sun J."/>
        </authorList>
    </citation>
    <scope>NUCLEOTIDE SEQUENCE [LARGE SCALE GENOMIC DNA]</scope>
    <source>
        <strain evidence="1 2">W3</strain>
    </source>
</reference>
<evidence type="ECO:0000313" key="2">
    <source>
        <dbReference type="Proteomes" id="UP000307378"/>
    </source>
</evidence>
<protein>
    <submittedName>
        <fullName evidence="1">Transcription factor</fullName>
    </submittedName>
</protein>
<gene>
    <name evidence="1" type="ORF">FAA86_00780</name>
</gene>
<dbReference type="Pfam" id="PF07704">
    <property type="entry name" value="PSK_trans_fac"/>
    <property type="match status" value="1"/>
</dbReference>
<dbReference type="RefSeq" id="WP_113461884.1">
    <property type="nucleotide sequence ID" value="NZ_STGU01000001.1"/>
</dbReference>
<name>A0A4S8Q4G2_9HYPH</name>
<accession>A0A4S8Q4G2</accession>
<dbReference type="AlphaFoldDB" id="A0A4S8Q4G2"/>
<evidence type="ECO:0000313" key="1">
    <source>
        <dbReference type="EMBL" id="THV38940.1"/>
    </source>
</evidence>
<dbReference type="EMBL" id="STGU01000001">
    <property type="protein sequence ID" value="THV38940.1"/>
    <property type="molecule type" value="Genomic_DNA"/>
</dbReference>
<dbReference type="Proteomes" id="UP000307378">
    <property type="component" value="Unassembled WGS sequence"/>
</dbReference>
<comment type="caution">
    <text evidence="1">The sequence shown here is derived from an EMBL/GenBank/DDBJ whole genome shotgun (WGS) entry which is preliminary data.</text>
</comment>
<organism evidence="1 2">
    <name type="scientific">Rhizobium rosettiformans W3</name>
    <dbReference type="NCBI Taxonomy" id="538378"/>
    <lineage>
        <taxon>Bacteria</taxon>
        <taxon>Pseudomonadati</taxon>
        <taxon>Pseudomonadota</taxon>
        <taxon>Alphaproteobacteria</taxon>
        <taxon>Hyphomicrobiales</taxon>
        <taxon>Rhizobiaceae</taxon>
        <taxon>Rhizobium/Agrobacterium group</taxon>
        <taxon>Rhizobium</taxon>
    </lineage>
</organism>
<dbReference type="InterPro" id="IPR011660">
    <property type="entry name" value="VapB-like"/>
</dbReference>